<reference evidence="7" key="1">
    <citation type="submission" date="2021-06" db="EMBL/GenBank/DDBJ databases">
        <authorList>
            <person name="Hodson N. C."/>
            <person name="Mongue J. A."/>
            <person name="Jaron S. K."/>
        </authorList>
    </citation>
    <scope>NUCLEOTIDE SEQUENCE</scope>
</reference>
<keyword evidence="4" id="KW-0752">Steroid biosynthesis</keyword>
<dbReference type="FunFam" id="3.30.70.890:FF:000005">
    <property type="entry name" value="Diphosphomevalonate decarboxylase"/>
    <property type="match status" value="1"/>
</dbReference>
<keyword evidence="4" id="KW-0153">Cholesterol metabolism</keyword>
<gene>
    <name evidence="7" type="ORF">AFUS01_LOCUS7493</name>
</gene>
<keyword evidence="4" id="KW-0444">Lipid biosynthesis</keyword>
<sequence length="394" mass="43398">METLRMVTVVAPVNIAVIKYWGKRDENLILPLNGSISGTLSTNQMCAKTTVSFSRNFTRNRIWLNGVEETFENRRLINCLNEVRRRAKEQGKISPEELEYNVHICSVNNFPTAAGLASSAAGYACLVASLSKLYQLDGDISSIARQGSGSACRSIYGGFVEWIAGDKNDGTDSCAVQVVDSNHWNEMRVLILVVSENKKKTGSTAGMQTSVATSELLKTRVSQVVPKRLADIKQAIYNKDFKTFADITMQDSNQFHAVCLDTYPPLVYMSEVSHAISDLIHQINEEAGKTIVAYTFDAGPNACLYLLEEHVPLVLAAVNHVFPTTQNADTYFTGIPVTLDSQLEKKLPKIVERTPWDPNALRYTVHTKIGEGPKELTAADHLLGANGHPTPMAF</sequence>
<dbReference type="FunFam" id="3.30.230.10:FF:000080">
    <property type="entry name" value="Diphosphomevalonate decarboxylase"/>
    <property type="match status" value="1"/>
</dbReference>
<dbReference type="Proteomes" id="UP000708208">
    <property type="component" value="Unassembled WGS sequence"/>
</dbReference>
<keyword evidence="3 4" id="KW-0443">Lipid metabolism</keyword>
<comment type="pathway">
    <text evidence="4">Steroid biosynthesis; cholesterol biosynthesis.</text>
</comment>
<dbReference type="InterPro" id="IPR005935">
    <property type="entry name" value="Mev_decarb"/>
</dbReference>
<evidence type="ECO:0000313" key="7">
    <source>
        <dbReference type="EMBL" id="CAG7718072.1"/>
    </source>
</evidence>
<comment type="catalytic activity">
    <reaction evidence="3 4">
        <text>(R)-5-diphosphomevalonate + ATP = isopentenyl diphosphate + ADP + phosphate + CO2</text>
        <dbReference type="Rhea" id="RHEA:23732"/>
        <dbReference type="ChEBI" id="CHEBI:16526"/>
        <dbReference type="ChEBI" id="CHEBI:30616"/>
        <dbReference type="ChEBI" id="CHEBI:43474"/>
        <dbReference type="ChEBI" id="CHEBI:57557"/>
        <dbReference type="ChEBI" id="CHEBI:128769"/>
        <dbReference type="ChEBI" id="CHEBI:456216"/>
        <dbReference type="EC" id="4.1.1.33"/>
    </reaction>
</comment>
<dbReference type="Pfam" id="PF18376">
    <property type="entry name" value="MDD_C"/>
    <property type="match status" value="1"/>
</dbReference>
<dbReference type="Pfam" id="PF22700">
    <property type="entry name" value="MVD-like_N"/>
    <property type="match status" value="1"/>
</dbReference>
<dbReference type="EMBL" id="CAJVCH010050610">
    <property type="protein sequence ID" value="CAG7718072.1"/>
    <property type="molecule type" value="Genomic_DNA"/>
</dbReference>
<evidence type="ECO:0000313" key="8">
    <source>
        <dbReference type="Proteomes" id="UP000708208"/>
    </source>
</evidence>
<evidence type="ECO:0000256" key="2">
    <source>
        <dbReference type="ARBA" id="ARBA00022840"/>
    </source>
</evidence>
<proteinExistence type="inferred from homology"/>
<evidence type="ECO:0000259" key="6">
    <source>
        <dbReference type="Pfam" id="PF22700"/>
    </source>
</evidence>
<dbReference type="GO" id="GO:0004163">
    <property type="term" value="F:diphosphomevalonate decarboxylase activity"/>
    <property type="evidence" value="ECO:0007669"/>
    <property type="project" value="UniProtKB-UniRule"/>
</dbReference>
<keyword evidence="4" id="KW-1207">Sterol metabolism</keyword>
<dbReference type="GO" id="GO:0005829">
    <property type="term" value="C:cytosol"/>
    <property type="evidence" value="ECO:0007669"/>
    <property type="project" value="InterPro"/>
</dbReference>
<dbReference type="PANTHER" id="PTHR10977">
    <property type="entry name" value="DIPHOSPHOMEVALONATE DECARBOXYLASE"/>
    <property type="match status" value="1"/>
</dbReference>
<accession>A0A8J2JFY7</accession>
<evidence type="ECO:0000256" key="3">
    <source>
        <dbReference type="PIRNR" id="PIRNR015950"/>
    </source>
</evidence>
<dbReference type="PIRSF" id="PIRSF015950">
    <property type="entry name" value="Mev_P_decrbx"/>
    <property type="match status" value="1"/>
</dbReference>
<dbReference type="GO" id="GO:0019287">
    <property type="term" value="P:isopentenyl diphosphate biosynthetic process, mevalonate pathway"/>
    <property type="evidence" value="ECO:0007669"/>
    <property type="project" value="UniProtKB-UniRule"/>
</dbReference>
<dbReference type="OrthoDB" id="10253702at2759"/>
<dbReference type="EC" id="4.1.1.33" evidence="3 4"/>
<keyword evidence="4" id="KW-0753">Steroid metabolism</keyword>
<dbReference type="AlphaFoldDB" id="A0A8J2JFY7"/>
<keyword evidence="8" id="KW-1185">Reference proteome</keyword>
<dbReference type="PANTHER" id="PTHR10977:SF3">
    <property type="entry name" value="DIPHOSPHOMEVALONATE DECARBOXYLASE"/>
    <property type="match status" value="1"/>
</dbReference>
<dbReference type="InterPro" id="IPR041431">
    <property type="entry name" value="Mvd1_C"/>
</dbReference>
<dbReference type="InterPro" id="IPR029765">
    <property type="entry name" value="Mev_diP_decarb"/>
</dbReference>
<keyword evidence="1 3" id="KW-0547">Nucleotide-binding</keyword>
<keyword evidence="4" id="KW-0152">Cholesterol biosynthesis</keyword>
<comment type="function">
    <text evidence="4">Catalyzes the ATP dependent decarboxylation of (R)-5-diphosphomevalonate to form isopentenyl diphosphate (IPP). Functions in the mevalonate (MVA) pathway leading to isopentenyl diphosphate (IPP), a key precursor for the biosynthesis of isoprenoids and sterol synthesis.</text>
</comment>
<keyword evidence="4" id="KW-0756">Sterol biosynthesis</keyword>
<feature type="domain" description="Mvd1 C-terminal" evidence="5">
    <location>
        <begin position="189"/>
        <end position="375"/>
    </location>
</feature>
<organism evidence="7 8">
    <name type="scientific">Allacma fusca</name>
    <dbReference type="NCBI Taxonomy" id="39272"/>
    <lineage>
        <taxon>Eukaryota</taxon>
        <taxon>Metazoa</taxon>
        <taxon>Ecdysozoa</taxon>
        <taxon>Arthropoda</taxon>
        <taxon>Hexapoda</taxon>
        <taxon>Collembola</taxon>
        <taxon>Symphypleona</taxon>
        <taxon>Sminthuridae</taxon>
        <taxon>Allacma</taxon>
    </lineage>
</organism>
<dbReference type="InterPro" id="IPR053859">
    <property type="entry name" value="MVD-like_N"/>
</dbReference>
<name>A0A8J2JFY7_9HEXA</name>
<keyword evidence="2 3" id="KW-0067">ATP-binding</keyword>
<comment type="similarity">
    <text evidence="3 4">Belongs to the diphosphomevalonate decarboxylase family.</text>
</comment>
<dbReference type="GO" id="GO:0006695">
    <property type="term" value="P:cholesterol biosynthetic process"/>
    <property type="evidence" value="ECO:0007669"/>
    <property type="project" value="UniProtKB-KW"/>
</dbReference>
<feature type="domain" description="Diphosphomevalonate decarboxylase-like N-terminal" evidence="6">
    <location>
        <begin position="11"/>
        <end position="175"/>
    </location>
</feature>
<evidence type="ECO:0000256" key="4">
    <source>
        <dbReference type="RuleBase" id="RU363086"/>
    </source>
</evidence>
<keyword evidence="3 4" id="KW-0456">Lyase</keyword>
<evidence type="ECO:0000259" key="5">
    <source>
        <dbReference type="Pfam" id="PF18376"/>
    </source>
</evidence>
<comment type="caution">
    <text evidence="7">The sequence shown here is derived from an EMBL/GenBank/DDBJ whole genome shotgun (WGS) entry which is preliminary data.</text>
</comment>
<protein>
    <recommendedName>
        <fullName evidence="3 4">Diphosphomevalonate decarboxylase</fullName>
        <ecNumber evidence="3 4">4.1.1.33</ecNumber>
    </recommendedName>
</protein>
<dbReference type="GO" id="GO:0005524">
    <property type="term" value="F:ATP binding"/>
    <property type="evidence" value="ECO:0007669"/>
    <property type="project" value="UniProtKB-KW"/>
</dbReference>
<dbReference type="NCBIfam" id="TIGR01240">
    <property type="entry name" value="mevDPdecarb"/>
    <property type="match status" value="1"/>
</dbReference>
<evidence type="ECO:0000256" key="1">
    <source>
        <dbReference type="ARBA" id="ARBA00022741"/>
    </source>
</evidence>